<dbReference type="AlphaFoldDB" id="A0A251ZVJ3"/>
<dbReference type="GO" id="GO:0005886">
    <property type="term" value="C:plasma membrane"/>
    <property type="evidence" value="ECO:0007669"/>
    <property type="project" value="UniProtKB-SubCell"/>
</dbReference>
<feature type="transmembrane region" description="Helical" evidence="7">
    <location>
        <begin position="170"/>
        <end position="188"/>
    </location>
</feature>
<dbReference type="PANTHER" id="PTHR30353:SF0">
    <property type="entry name" value="TRANSMEMBRANE PROTEIN"/>
    <property type="match status" value="1"/>
</dbReference>
<evidence type="ECO:0000256" key="5">
    <source>
        <dbReference type="ARBA" id="ARBA00022989"/>
    </source>
</evidence>
<evidence type="ECO:0000313" key="9">
    <source>
        <dbReference type="EMBL" id="OUI78697.1"/>
    </source>
</evidence>
<dbReference type="InterPro" id="IPR032816">
    <property type="entry name" value="VTT_dom"/>
</dbReference>
<keyword evidence="10" id="KW-1185">Reference proteome</keyword>
<dbReference type="Proteomes" id="UP000194946">
    <property type="component" value="Unassembled WGS sequence"/>
</dbReference>
<dbReference type="PANTHER" id="PTHR30353">
    <property type="entry name" value="INNER MEMBRANE PROTEIN DEDA-RELATED"/>
    <property type="match status" value="1"/>
</dbReference>
<evidence type="ECO:0000256" key="4">
    <source>
        <dbReference type="ARBA" id="ARBA00022692"/>
    </source>
</evidence>
<evidence type="ECO:0000256" key="1">
    <source>
        <dbReference type="ARBA" id="ARBA00004651"/>
    </source>
</evidence>
<evidence type="ECO:0000256" key="7">
    <source>
        <dbReference type="RuleBase" id="RU367016"/>
    </source>
</evidence>
<keyword evidence="4 7" id="KW-0812">Transmembrane</keyword>
<protein>
    <submittedName>
        <fullName evidence="9">Membrane protein</fullName>
    </submittedName>
</protein>
<keyword evidence="6 7" id="KW-0472">Membrane</keyword>
<organism evidence="9 10">
    <name type="scientific">Commensalibacter intestini</name>
    <dbReference type="NCBI Taxonomy" id="479936"/>
    <lineage>
        <taxon>Bacteria</taxon>
        <taxon>Pseudomonadati</taxon>
        <taxon>Pseudomonadota</taxon>
        <taxon>Alphaproteobacteria</taxon>
        <taxon>Acetobacterales</taxon>
        <taxon>Acetobacteraceae</taxon>
    </lineage>
</organism>
<dbReference type="EMBL" id="JOPB01000005">
    <property type="protein sequence ID" value="OUI78697.1"/>
    <property type="molecule type" value="Genomic_DNA"/>
</dbReference>
<feature type="transmembrane region" description="Helical" evidence="7">
    <location>
        <begin position="12"/>
        <end position="42"/>
    </location>
</feature>
<feature type="transmembrane region" description="Helical" evidence="7">
    <location>
        <begin position="48"/>
        <end position="72"/>
    </location>
</feature>
<comment type="caution">
    <text evidence="9">The sequence shown here is derived from an EMBL/GenBank/DDBJ whole genome shotgun (WGS) entry which is preliminary data.</text>
</comment>
<feature type="transmembrane region" description="Helical" evidence="7">
    <location>
        <begin position="138"/>
        <end position="158"/>
    </location>
</feature>
<reference evidence="10" key="1">
    <citation type="submission" date="2014-06" db="EMBL/GenBank/DDBJ databases">
        <authorList>
            <person name="Winans N.J."/>
            <person name="Newell P.D."/>
            <person name="Douglas A.E."/>
        </authorList>
    </citation>
    <scope>NUCLEOTIDE SEQUENCE [LARGE SCALE GENOMIC DNA]</scope>
    <source>
        <strain evidence="10">DmL_052</strain>
    </source>
</reference>
<gene>
    <name evidence="9" type="ORF">HK18_07370</name>
</gene>
<proteinExistence type="inferred from homology"/>
<evidence type="ECO:0000256" key="2">
    <source>
        <dbReference type="ARBA" id="ARBA00010792"/>
    </source>
</evidence>
<comment type="similarity">
    <text evidence="2 7">Belongs to the DedA family.</text>
</comment>
<feature type="domain" description="VTT" evidence="8">
    <location>
        <begin position="28"/>
        <end position="156"/>
    </location>
</feature>
<dbReference type="RefSeq" id="WP_008854560.1">
    <property type="nucleotide sequence ID" value="NZ_JOPB01000005.1"/>
</dbReference>
<dbReference type="InterPro" id="IPR032818">
    <property type="entry name" value="DedA-like"/>
</dbReference>
<accession>A0A251ZVJ3</accession>
<evidence type="ECO:0000256" key="3">
    <source>
        <dbReference type="ARBA" id="ARBA00022475"/>
    </source>
</evidence>
<evidence type="ECO:0000256" key="6">
    <source>
        <dbReference type="ARBA" id="ARBA00023136"/>
    </source>
</evidence>
<name>A0A251ZVJ3_9PROT</name>
<dbReference type="Pfam" id="PF09335">
    <property type="entry name" value="VTT_dom"/>
    <property type="match status" value="1"/>
</dbReference>
<keyword evidence="5 7" id="KW-1133">Transmembrane helix</keyword>
<evidence type="ECO:0000259" key="8">
    <source>
        <dbReference type="Pfam" id="PF09335"/>
    </source>
</evidence>
<sequence length="216" mass="23889">MDFIRDYSYYGYLLVGLVIMLESMGLLLPAETMLIAASIYAASPNSGLSVHLIALSAIIGAIMGDNFGYLIGQKIGYHVLKKYGPKIKLTPERLLLGQYLFKHHGGKVVFIGRFMVLLRLFTALLAGANKMPWKGFMFYNALGGIAWAGGYSYVTYFLGKQILQLEGTIGLVLGVVGGVILLSFIWFIHKNEKRLIEHAQKEAEREAAELDHGLNT</sequence>
<keyword evidence="3 7" id="KW-1003">Cell membrane</keyword>
<evidence type="ECO:0000313" key="10">
    <source>
        <dbReference type="Proteomes" id="UP000194946"/>
    </source>
</evidence>
<comment type="subcellular location">
    <subcellularLocation>
        <location evidence="1 7">Cell membrane</location>
        <topology evidence="1 7">Multi-pass membrane protein</topology>
    </subcellularLocation>
</comment>